<reference evidence="1" key="1">
    <citation type="submission" date="2014-09" db="EMBL/GenBank/DDBJ databases">
        <authorList>
            <person name="Magalhaes I.L.F."/>
            <person name="Oliveira U."/>
            <person name="Santos F.R."/>
            <person name="Vidigal T.H.D.A."/>
            <person name="Brescovit A.D."/>
            <person name="Santos A.J."/>
        </authorList>
    </citation>
    <scope>NUCLEOTIDE SEQUENCE</scope>
    <source>
        <tissue evidence="1">Shoot tissue taken approximately 20 cm above the soil surface</tissue>
    </source>
</reference>
<protein>
    <submittedName>
        <fullName evidence="1">Uncharacterized protein</fullName>
    </submittedName>
</protein>
<dbReference type="EMBL" id="GBRH01228251">
    <property type="protein sequence ID" value="JAD69644.1"/>
    <property type="molecule type" value="Transcribed_RNA"/>
</dbReference>
<proteinExistence type="predicted"/>
<organism evidence="1">
    <name type="scientific">Arundo donax</name>
    <name type="common">Giant reed</name>
    <name type="synonym">Donax arundinaceus</name>
    <dbReference type="NCBI Taxonomy" id="35708"/>
    <lineage>
        <taxon>Eukaryota</taxon>
        <taxon>Viridiplantae</taxon>
        <taxon>Streptophyta</taxon>
        <taxon>Embryophyta</taxon>
        <taxon>Tracheophyta</taxon>
        <taxon>Spermatophyta</taxon>
        <taxon>Magnoliopsida</taxon>
        <taxon>Liliopsida</taxon>
        <taxon>Poales</taxon>
        <taxon>Poaceae</taxon>
        <taxon>PACMAD clade</taxon>
        <taxon>Arundinoideae</taxon>
        <taxon>Arundineae</taxon>
        <taxon>Arundo</taxon>
    </lineage>
</organism>
<evidence type="ECO:0000313" key="1">
    <source>
        <dbReference type="EMBL" id="JAD69644.1"/>
    </source>
</evidence>
<dbReference type="AlphaFoldDB" id="A0A0A9C060"/>
<reference evidence="1" key="2">
    <citation type="journal article" date="2015" name="Data Brief">
        <title>Shoot transcriptome of the giant reed, Arundo donax.</title>
        <authorList>
            <person name="Barrero R.A."/>
            <person name="Guerrero F.D."/>
            <person name="Moolhuijzen P."/>
            <person name="Goolsby J.A."/>
            <person name="Tidwell J."/>
            <person name="Bellgard S.E."/>
            <person name="Bellgard M.I."/>
        </authorList>
    </citation>
    <scope>NUCLEOTIDE SEQUENCE</scope>
    <source>
        <tissue evidence="1">Shoot tissue taken approximately 20 cm above the soil surface</tissue>
    </source>
</reference>
<accession>A0A0A9C060</accession>
<name>A0A0A9C060_ARUDO</name>
<sequence length="46" mass="5174">MTTMRGPAGLNDENPLTIGLSVIGYRLILIRHRLRADLRQNNKGPM</sequence>